<dbReference type="InterPro" id="IPR002821">
    <property type="entry name" value="Hydantoinase_A"/>
</dbReference>
<dbReference type="GO" id="GO:0016787">
    <property type="term" value="F:hydrolase activity"/>
    <property type="evidence" value="ECO:0007669"/>
    <property type="project" value="InterPro"/>
</dbReference>
<feature type="domain" description="Hydantoinase A/oxoprolinase" evidence="1">
    <location>
        <begin position="51"/>
        <end position="322"/>
    </location>
</feature>
<dbReference type="Gene3D" id="3.30.420.40">
    <property type="match status" value="1"/>
</dbReference>
<accession>F6BDX8</accession>
<organism evidence="3">
    <name type="scientific">Methanotorris igneus (strain DSM 5666 / JCM 11834 / Kol 5)</name>
    <dbReference type="NCBI Taxonomy" id="880724"/>
    <lineage>
        <taxon>Archaea</taxon>
        <taxon>Methanobacteriati</taxon>
        <taxon>Methanobacteriota</taxon>
        <taxon>Methanomada group</taxon>
        <taxon>Methanococci</taxon>
        <taxon>Methanococcales</taxon>
        <taxon>Methanocaldococcaceae</taxon>
        <taxon>Methanotorris</taxon>
    </lineage>
</organism>
<dbReference type="Proteomes" id="UP000009227">
    <property type="component" value="Chromosome"/>
</dbReference>
<dbReference type="InterPro" id="IPR002756">
    <property type="entry name" value="MfnF"/>
</dbReference>
<gene>
    <name evidence="2" type="ordered locus">Metig_1150</name>
</gene>
<dbReference type="STRING" id="880724.Metig_1150"/>
<keyword evidence="3" id="KW-1185">Reference proteome</keyword>
<dbReference type="AlphaFoldDB" id="F6BDX8"/>
<dbReference type="SUPFAM" id="SSF53067">
    <property type="entry name" value="Actin-like ATPase domain"/>
    <property type="match status" value="1"/>
</dbReference>
<dbReference type="RefSeq" id="WP_013799290.1">
    <property type="nucleotide sequence ID" value="NC_015562.1"/>
</dbReference>
<proteinExistence type="predicted"/>
<dbReference type="Gene3D" id="3.30.420.190">
    <property type="entry name" value="conserved archaeal protein q6m145"/>
    <property type="match status" value="1"/>
</dbReference>
<dbReference type="HOGENOM" id="CLU_060932_0_0_2"/>
<dbReference type="OrthoDB" id="148086at2157"/>
<dbReference type="EMBL" id="CP002737">
    <property type="protein sequence ID" value="AEF96689.1"/>
    <property type="molecule type" value="Genomic_DNA"/>
</dbReference>
<protein>
    <submittedName>
        <fullName evidence="2">H4MPT-linked C1 transfer pathway protein</fullName>
    </submittedName>
</protein>
<reference evidence="2 3" key="1">
    <citation type="submission" date="2011-05" db="EMBL/GenBank/DDBJ databases">
        <title>Complete sequence of Methanotorris igneus Kol 5.</title>
        <authorList>
            <consortium name="US DOE Joint Genome Institute"/>
            <person name="Lucas S."/>
            <person name="Han J."/>
            <person name="Lapidus A."/>
            <person name="Cheng J.-F."/>
            <person name="Goodwin L."/>
            <person name="Pitluck S."/>
            <person name="Peters L."/>
            <person name="Mikhailova N."/>
            <person name="Chertkov O."/>
            <person name="Han C."/>
            <person name="Tapia R."/>
            <person name="Land M."/>
            <person name="Hauser L."/>
            <person name="Kyrpides N."/>
            <person name="Ivanova N."/>
            <person name="Pagani I."/>
            <person name="Sieprawska-Lupa M."/>
            <person name="Whitman W."/>
            <person name="Woyke T."/>
        </authorList>
    </citation>
    <scope>NUCLEOTIDE SEQUENCE [LARGE SCALE GENOMIC DNA]</scope>
    <source>
        <strain evidence="3">DSM 5666 / JCM 11834 / Kol 5</strain>
    </source>
</reference>
<evidence type="ECO:0000313" key="2">
    <source>
        <dbReference type="EMBL" id="AEF96689.1"/>
    </source>
</evidence>
<dbReference type="InterPro" id="IPR053660">
    <property type="entry name" value="MfnF_synthase"/>
</dbReference>
<dbReference type="InterPro" id="IPR043129">
    <property type="entry name" value="ATPase_NBD"/>
</dbReference>
<name>F6BDX8_METIK</name>
<evidence type="ECO:0000313" key="3">
    <source>
        <dbReference type="Proteomes" id="UP000009227"/>
    </source>
</evidence>
<dbReference type="Pfam" id="PF01968">
    <property type="entry name" value="Hydantoinase_A"/>
    <property type="match status" value="1"/>
</dbReference>
<sequence>MILGIDIGGANTKITEIDENDYKIHHIYFPMWKNNEKLTELLKKYSENVDTVGIVMTAELVDAYETKKEGVNDILNSVENAYDCPIYVLDADGNFLTPEEARENYLKVSAANWMATAKFVSEYIDNNCILVDMGSTTTDIIPIKDGKILANKKDLDRLMNNELIYVGTLRTPLSFLANKINFRGKITHVSSEYFAITGDIHVILGKIKEEDYTCETPDGKGVDRDACLTRVARVLCGDREMINDDELTAIAEEFYAKLLKLIREGVDEVSKKYELKNVVITGLGEEILKDALKGYNIKSIKEIYGKEVSLATPSFAVGMLLKKYIG</sequence>
<dbReference type="GeneID" id="10644008"/>
<dbReference type="KEGG" id="mig:Metig_1150"/>
<dbReference type="NCBIfam" id="NF040623">
    <property type="entry name" value="MfnF"/>
    <property type="match status" value="1"/>
</dbReference>
<evidence type="ECO:0000259" key="1">
    <source>
        <dbReference type="Pfam" id="PF01968"/>
    </source>
</evidence>
<dbReference type="NCBIfam" id="TIGR03123">
    <property type="entry name" value="one_C_unchar_1"/>
    <property type="match status" value="1"/>
</dbReference>